<keyword evidence="4" id="KW-0472">Membrane</keyword>
<dbReference type="OrthoDB" id="7777654at2759"/>
<feature type="transmembrane region" description="Helical" evidence="4">
    <location>
        <begin position="431"/>
        <end position="455"/>
    </location>
</feature>
<keyword evidence="4" id="KW-1133">Transmembrane helix</keyword>
<dbReference type="InterPro" id="IPR036188">
    <property type="entry name" value="FAD/NAD-bd_sf"/>
</dbReference>
<keyword evidence="4" id="KW-0812">Transmembrane</keyword>
<dbReference type="Gene3D" id="3.50.50.60">
    <property type="entry name" value="FAD/NAD(P)-binding domain"/>
    <property type="match status" value="1"/>
</dbReference>
<dbReference type="STRING" id="1330018.A0A167P903"/>
<dbReference type="InterPro" id="IPR008150">
    <property type="entry name" value="Phytoene_DH_bac_CS"/>
</dbReference>
<dbReference type="Pfam" id="PF01593">
    <property type="entry name" value="Amino_oxidase"/>
    <property type="match status" value="1"/>
</dbReference>
<dbReference type="PROSITE" id="PS00982">
    <property type="entry name" value="PHYTOENE_DH"/>
    <property type="match status" value="1"/>
</dbReference>
<dbReference type="Proteomes" id="UP000076738">
    <property type="component" value="Unassembled WGS sequence"/>
</dbReference>
<evidence type="ECO:0000256" key="4">
    <source>
        <dbReference type="SAM" id="Phobius"/>
    </source>
</evidence>
<name>A0A167P903_CALVF</name>
<dbReference type="PANTHER" id="PTHR43734:SF1">
    <property type="entry name" value="PHYTOENE DESATURASE"/>
    <property type="match status" value="1"/>
</dbReference>
<evidence type="ECO:0000259" key="5">
    <source>
        <dbReference type="Pfam" id="PF01593"/>
    </source>
</evidence>
<evidence type="ECO:0000256" key="2">
    <source>
        <dbReference type="ARBA" id="ARBA00013293"/>
    </source>
</evidence>
<protein>
    <recommendedName>
        <fullName evidence="2">Phytoene desaturase</fullName>
    </recommendedName>
    <alternativeName>
        <fullName evidence="3">Phytoene desaturase (3,4-didehydrolycopene-forming)</fullName>
    </alternativeName>
</protein>
<dbReference type="AlphaFoldDB" id="A0A167P903"/>
<dbReference type="InterPro" id="IPR002937">
    <property type="entry name" value="Amino_oxidase"/>
</dbReference>
<keyword evidence="7" id="KW-1185">Reference proteome</keyword>
<gene>
    <name evidence="6" type="ORF">CALVIDRAFT_535180</name>
</gene>
<sequence length="497" mass="54574">MRHVLQMHPFHSLVSPTRHKPSICALIPSSILALANTSPRSASAGCSHSPRCTWGCVLPHIRPTRSNRPQMSPFDAPGTYSLLQYTELTEGIWYPVGGFHKIVQALVNIAERNGAHFRLSTPVARVILSHDGSRAIGVMTASGEELRADVVIINADLVWAYQHLLPPTPYAAALAARKASCSSISFYWSMDRKVDALQTHNVFLTEDFKESFDEIFNDNNLPKDPSFYIHVPSRLDETAAPQGRDTMVVLVPTGHIVEPKTSKSPIGLAKGLLEISSGEWSEDAEQDFDGMVSRARTEVVRRLKALDPRMAQFDSWITNEQVATPITWKETFNLDRGAILGIAHDFFNVLSFRPKTRHGSIKGCYFVGASTHPGTGVPIVLAGAKLTATQILQDMNQPVPWAPGITAKGKAPKSALDVPQKLRGEWDLADILQLLFVLLSVVVVFHYFGGAVWVVDATKWAGGRYVDVLAGVENGTAYFDRSVSALFTSRTLRAAIQ</sequence>
<accession>A0A167P903</accession>
<comment type="cofactor">
    <cofactor evidence="1">
        <name>NAD(+)</name>
        <dbReference type="ChEBI" id="CHEBI:57540"/>
    </cofactor>
</comment>
<proteinExistence type="predicted"/>
<feature type="domain" description="Amine oxidase" evidence="5">
    <location>
        <begin position="80"/>
        <end position="391"/>
    </location>
</feature>
<evidence type="ECO:0000313" key="7">
    <source>
        <dbReference type="Proteomes" id="UP000076738"/>
    </source>
</evidence>
<evidence type="ECO:0000256" key="3">
    <source>
        <dbReference type="ARBA" id="ARBA00034551"/>
    </source>
</evidence>
<evidence type="ECO:0000256" key="1">
    <source>
        <dbReference type="ARBA" id="ARBA00001911"/>
    </source>
</evidence>
<reference evidence="6 7" key="1">
    <citation type="journal article" date="2016" name="Mol. Biol. Evol.">
        <title>Comparative Genomics of Early-Diverging Mushroom-Forming Fungi Provides Insights into the Origins of Lignocellulose Decay Capabilities.</title>
        <authorList>
            <person name="Nagy L.G."/>
            <person name="Riley R."/>
            <person name="Tritt A."/>
            <person name="Adam C."/>
            <person name="Daum C."/>
            <person name="Floudas D."/>
            <person name="Sun H."/>
            <person name="Yadav J.S."/>
            <person name="Pangilinan J."/>
            <person name="Larsson K.H."/>
            <person name="Matsuura K."/>
            <person name="Barry K."/>
            <person name="Labutti K."/>
            <person name="Kuo R."/>
            <person name="Ohm R.A."/>
            <person name="Bhattacharya S.S."/>
            <person name="Shirouzu T."/>
            <person name="Yoshinaga Y."/>
            <person name="Martin F.M."/>
            <person name="Grigoriev I.V."/>
            <person name="Hibbett D.S."/>
        </authorList>
    </citation>
    <scope>NUCLEOTIDE SEQUENCE [LARGE SCALE GENOMIC DNA]</scope>
    <source>
        <strain evidence="6 7">TUFC12733</strain>
    </source>
</reference>
<organism evidence="6 7">
    <name type="scientific">Calocera viscosa (strain TUFC12733)</name>
    <dbReference type="NCBI Taxonomy" id="1330018"/>
    <lineage>
        <taxon>Eukaryota</taxon>
        <taxon>Fungi</taxon>
        <taxon>Dikarya</taxon>
        <taxon>Basidiomycota</taxon>
        <taxon>Agaricomycotina</taxon>
        <taxon>Dacrymycetes</taxon>
        <taxon>Dacrymycetales</taxon>
        <taxon>Dacrymycetaceae</taxon>
        <taxon>Calocera</taxon>
    </lineage>
</organism>
<dbReference type="PANTHER" id="PTHR43734">
    <property type="entry name" value="PHYTOENE DESATURASE"/>
    <property type="match status" value="1"/>
</dbReference>
<dbReference type="EMBL" id="KV417275">
    <property type="protein sequence ID" value="KZO98538.1"/>
    <property type="molecule type" value="Genomic_DNA"/>
</dbReference>
<dbReference type="SUPFAM" id="SSF51905">
    <property type="entry name" value="FAD/NAD(P)-binding domain"/>
    <property type="match status" value="1"/>
</dbReference>
<evidence type="ECO:0000313" key="6">
    <source>
        <dbReference type="EMBL" id="KZO98538.1"/>
    </source>
</evidence>
<dbReference type="GO" id="GO:0016491">
    <property type="term" value="F:oxidoreductase activity"/>
    <property type="evidence" value="ECO:0007669"/>
    <property type="project" value="InterPro"/>
</dbReference>